<proteinExistence type="predicted"/>
<dbReference type="EMBL" id="WKAE01000105">
    <property type="protein sequence ID" value="MCF5629977.1"/>
    <property type="molecule type" value="Genomic_DNA"/>
</dbReference>
<evidence type="ECO:0000313" key="3">
    <source>
        <dbReference type="Proteomes" id="UP000814010"/>
    </source>
</evidence>
<dbReference type="InterPro" id="IPR001633">
    <property type="entry name" value="EAL_dom"/>
</dbReference>
<dbReference type="Pfam" id="PF00563">
    <property type="entry name" value="EAL"/>
    <property type="match status" value="1"/>
</dbReference>
<dbReference type="PROSITE" id="PS50883">
    <property type="entry name" value="EAL"/>
    <property type="match status" value="1"/>
</dbReference>
<evidence type="ECO:0000259" key="1">
    <source>
        <dbReference type="PROSITE" id="PS50883"/>
    </source>
</evidence>
<accession>A0A9Q4FHN1</accession>
<dbReference type="SMART" id="SM00052">
    <property type="entry name" value="EAL"/>
    <property type="match status" value="1"/>
</dbReference>
<reference evidence="2" key="1">
    <citation type="submission" date="2019-11" db="EMBL/GenBank/DDBJ databases">
        <title>Epiphytic Pseudomonas syringae from cherry orchards.</title>
        <authorList>
            <person name="Hulin M.T."/>
        </authorList>
    </citation>
    <scope>NUCLEOTIDE SEQUENCE</scope>
    <source>
        <strain evidence="2">PA-2-5E</strain>
    </source>
</reference>
<feature type="non-terminal residue" evidence="2">
    <location>
        <position position="1"/>
    </location>
</feature>
<dbReference type="PANTHER" id="PTHR33121:SF15">
    <property type="entry name" value="BLUE LIGHT- AND TEMPERATURE-REGULATED ANTIREPRESSOR BLUF"/>
    <property type="match status" value="1"/>
</dbReference>
<dbReference type="PANTHER" id="PTHR33121">
    <property type="entry name" value="CYCLIC DI-GMP PHOSPHODIESTERASE PDEF"/>
    <property type="match status" value="1"/>
</dbReference>
<dbReference type="AlphaFoldDB" id="A0A9Q4FHN1"/>
<dbReference type="RefSeq" id="WP_236452851.1">
    <property type="nucleotide sequence ID" value="NZ_WKAE01000105.1"/>
</dbReference>
<dbReference type="InterPro" id="IPR035919">
    <property type="entry name" value="EAL_sf"/>
</dbReference>
<name>A0A9Q4FHN1_PSESX</name>
<gene>
    <name evidence="2" type="ORF">GIV53_11780</name>
</gene>
<sequence length="111" mass="12401">YREFGFMTAIDDFGAGYSGLTLLADFQPDLIKLDMHLIRDVHRNRVRQAIVRSVVTMCSDLGIKVIAEGIEQTEERDFLADCGIFLMQGYLFAKPAFKALAQVAPEALKTS</sequence>
<evidence type="ECO:0000313" key="2">
    <source>
        <dbReference type="EMBL" id="MCF5629977.1"/>
    </source>
</evidence>
<dbReference type="CDD" id="cd01948">
    <property type="entry name" value="EAL"/>
    <property type="match status" value="1"/>
</dbReference>
<protein>
    <submittedName>
        <fullName evidence="2">EAL domain-containing protein</fullName>
    </submittedName>
</protein>
<dbReference type="Gene3D" id="3.20.20.450">
    <property type="entry name" value="EAL domain"/>
    <property type="match status" value="1"/>
</dbReference>
<dbReference type="GO" id="GO:0071111">
    <property type="term" value="F:cyclic-guanylate-specific phosphodiesterase activity"/>
    <property type="evidence" value="ECO:0007669"/>
    <property type="project" value="InterPro"/>
</dbReference>
<dbReference type="SUPFAM" id="SSF141868">
    <property type="entry name" value="EAL domain-like"/>
    <property type="match status" value="1"/>
</dbReference>
<dbReference type="InterPro" id="IPR050706">
    <property type="entry name" value="Cyclic-di-GMP_PDE-like"/>
</dbReference>
<organism evidence="2 3">
    <name type="scientific">Pseudomonas syringae</name>
    <dbReference type="NCBI Taxonomy" id="317"/>
    <lineage>
        <taxon>Bacteria</taxon>
        <taxon>Pseudomonadati</taxon>
        <taxon>Pseudomonadota</taxon>
        <taxon>Gammaproteobacteria</taxon>
        <taxon>Pseudomonadales</taxon>
        <taxon>Pseudomonadaceae</taxon>
        <taxon>Pseudomonas</taxon>
    </lineage>
</organism>
<comment type="caution">
    <text evidence="2">The sequence shown here is derived from an EMBL/GenBank/DDBJ whole genome shotgun (WGS) entry which is preliminary data.</text>
</comment>
<feature type="domain" description="EAL" evidence="1">
    <location>
        <begin position="1"/>
        <end position="109"/>
    </location>
</feature>
<dbReference type="Proteomes" id="UP000814010">
    <property type="component" value="Unassembled WGS sequence"/>
</dbReference>